<dbReference type="SMART" id="SM00014">
    <property type="entry name" value="acidPPc"/>
    <property type="match status" value="1"/>
</dbReference>
<dbReference type="EMBL" id="CP138203">
    <property type="protein sequence ID" value="WPC74198.1"/>
    <property type="molecule type" value="Genomic_DNA"/>
</dbReference>
<name>A0ABZ0QCL7_9VIBR</name>
<sequence length="761" mass="80508">MMKMTPARLFTMTAIACAITACNNDDTTLPSAPQSLLGEQVVAEPTLTGTEVAVVDGDIPTTNNKANTVAYMQDYNPILQILSGFDSIWYLGDDTWANNGNSALTSVNGIAGVSGGASNSTGIALQLSFANEATLDSTIWQENFDYVASLTRQGQTTADIDRSDKAAMTLAYLDDQRDKGYSLTSGLGPWATEYRTGAGSTSPYSTDSNDNVVINGKTLDVINTTYQNELYDVEGVSSLRTGYGSTSDTDLSSVVTLLNTIAAYGASTEAPKYHFESPRPWRMESDYSVAAFTTASELQTDSCVAADGTTLDETKYYDRPTSAIVTPMKGLLCAARTIYTKNSTTSYSEGYSGATSGVAGTDWVSGRAKDGAFPSGHTTEAFDRGLGFAYAMPERFQEMVARAADLGENRIVAAMHSPLDVIGGRIMGTAVTAATLYDSDNSAIAQAAVEQANAYFTEKMGSDYDSLYDYAHCSTDSTNPCSATDAYSDHSAMKERYRAYLTYGFSKLDEESNDVEVPKGAEVLLASRLPYLSAAQRRAVLATTEIDSNYPVINKSRGWGRINLVDAADGYGKFTGDVELYMDGSQGGFYSFDRWRNDISGAGRLHKTGTGALSLEGDNTYSGGTLLDEGTLVAASANAFGSSTLYQNAGTVKVAITAGSSDSDKGVLNVSDYVMESGTLILDLSKHAQISASGQIKTAGVLNLIVPTLTAAQTYTLLSAGDELSGDFGSVTATDAQGNAYDISVSYTDTSMSVTVSPSAA</sequence>
<feature type="signal peptide" evidence="2">
    <location>
        <begin position="1"/>
        <end position="18"/>
    </location>
</feature>
<dbReference type="InterPro" id="IPR000326">
    <property type="entry name" value="PAP2/HPO"/>
</dbReference>
<evidence type="ECO:0000313" key="4">
    <source>
        <dbReference type="EMBL" id="WPC74198.1"/>
    </source>
</evidence>
<organism evidence="4 5">
    <name type="scientific">Vibrio porteresiae DSM 19223</name>
    <dbReference type="NCBI Taxonomy" id="1123496"/>
    <lineage>
        <taxon>Bacteria</taxon>
        <taxon>Pseudomonadati</taxon>
        <taxon>Pseudomonadota</taxon>
        <taxon>Gammaproteobacteria</taxon>
        <taxon>Vibrionales</taxon>
        <taxon>Vibrionaceae</taxon>
        <taxon>Vibrio</taxon>
    </lineage>
</organism>
<evidence type="ECO:0000259" key="3">
    <source>
        <dbReference type="SMART" id="SM00014"/>
    </source>
</evidence>
<dbReference type="Gene3D" id="1.20.144.10">
    <property type="entry name" value="Phosphatidic acid phosphatase type 2/haloperoxidase"/>
    <property type="match status" value="1"/>
</dbReference>
<accession>A0ABZ0QCL7</accession>
<dbReference type="Pfam" id="PF12951">
    <property type="entry name" value="PATR"/>
    <property type="match status" value="1"/>
</dbReference>
<feature type="chain" id="PRO_5046016707" evidence="2">
    <location>
        <begin position="19"/>
        <end position="761"/>
    </location>
</feature>
<dbReference type="InterPro" id="IPR013425">
    <property type="entry name" value="Autotrns_rpt"/>
</dbReference>
<dbReference type="SUPFAM" id="SSF48317">
    <property type="entry name" value="Acid phosphatase/Vanadium-dependent haloperoxidase"/>
    <property type="match status" value="1"/>
</dbReference>
<evidence type="ECO:0000256" key="1">
    <source>
        <dbReference type="ARBA" id="ARBA00022729"/>
    </source>
</evidence>
<dbReference type="Proteomes" id="UP001304071">
    <property type="component" value="Chromosome 1"/>
</dbReference>
<keyword evidence="5" id="KW-1185">Reference proteome</keyword>
<dbReference type="PROSITE" id="PS51257">
    <property type="entry name" value="PROKAR_LIPOPROTEIN"/>
    <property type="match status" value="1"/>
</dbReference>
<evidence type="ECO:0000313" key="5">
    <source>
        <dbReference type="Proteomes" id="UP001304071"/>
    </source>
</evidence>
<feature type="domain" description="Phosphatidic acid phosphatase type 2/haloperoxidase" evidence="3">
    <location>
        <begin position="329"/>
        <end position="436"/>
    </location>
</feature>
<dbReference type="RefSeq" id="WP_261894264.1">
    <property type="nucleotide sequence ID" value="NZ_AP024895.1"/>
</dbReference>
<dbReference type="NCBIfam" id="TIGR02601">
    <property type="entry name" value="autotrns_rpt"/>
    <property type="match status" value="1"/>
</dbReference>
<dbReference type="InterPro" id="IPR036938">
    <property type="entry name" value="PAP2/HPO_sf"/>
</dbReference>
<reference evidence="4 5" key="1">
    <citation type="submission" date="2023-11" db="EMBL/GenBank/DDBJ databases">
        <title>Plant-associative lifestyle of Vibrio porteresiae and its evolutionary dynamics.</title>
        <authorList>
            <person name="Rameshkumar N."/>
            <person name="Kirti K."/>
        </authorList>
    </citation>
    <scope>NUCLEOTIDE SEQUENCE [LARGE SCALE GENOMIC DNA]</scope>
    <source>
        <strain evidence="4 5">MSSRF30</strain>
    </source>
</reference>
<dbReference type="Pfam" id="PF01569">
    <property type="entry name" value="PAP2"/>
    <property type="match status" value="1"/>
</dbReference>
<proteinExistence type="predicted"/>
<evidence type="ECO:0000256" key="2">
    <source>
        <dbReference type="SAM" id="SignalP"/>
    </source>
</evidence>
<gene>
    <name evidence="4" type="ORF">R8Z52_02755</name>
</gene>
<keyword evidence="1 2" id="KW-0732">Signal</keyword>
<protein>
    <submittedName>
        <fullName evidence="4">Phosphatase PAP2 family protein</fullName>
    </submittedName>
</protein>